<dbReference type="InterPro" id="IPR036388">
    <property type="entry name" value="WH-like_DNA-bd_sf"/>
</dbReference>
<evidence type="ECO:0000259" key="5">
    <source>
        <dbReference type="Pfam" id="PF23559"/>
    </source>
</evidence>
<sequence>MYGPPLSIVLVAGLLSKIDKTEKMLTRWNEALLVRGRMAQRFREISVSKLTNLWIAEAFIKSNEEKSLEGMAEDYLEDLIGRNLIMVTKRRSTGKIKACRVHDLMLEFCKEKVKKIILVDEKSKEVEDRYGCQTLLEAESFKIKLSKESQEIDIMQISFVTCGNATIAELVNLEVLKLQQVPFEMTNGKWRNEEFSQLKFLE</sequence>
<gene>
    <name evidence="6" type="ORF">HAX54_005527</name>
</gene>
<keyword evidence="7" id="KW-1185">Reference proteome</keyword>
<dbReference type="Pfam" id="PF23559">
    <property type="entry name" value="WHD_DRP"/>
    <property type="match status" value="1"/>
</dbReference>
<proteinExistence type="predicted"/>
<comment type="subcellular location">
    <subcellularLocation>
        <location evidence="1">Cytoplasm</location>
    </subcellularLocation>
</comment>
<feature type="domain" description="Disease resistance protein winged helix" evidence="5">
    <location>
        <begin position="44"/>
        <end position="108"/>
    </location>
</feature>
<evidence type="ECO:0000256" key="2">
    <source>
        <dbReference type="ARBA" id="ARBA00022490"/>
    </source>
</evidence>
<evidence type="ECO:0000313" key="7">
    <source>
        <dbReference type="Proteomes" id="UP000823775"/>
    </source>
</evidence>
<keyword evidence="3" id="KW-0547">Nucleotide-binding</keyword>
<dbReference type="InterPro" id="IPR044974">
    <property type="entry name" value="Disease_R_plants"/>
</dbReference>
<evidence type="ECO:0000256" key="3">
    <source>
        <dbReference type="ARBA" id="ARBA00022741"/>
    </source>
</evidence>
<dbReference type="Gene3D" id="1.10.10.10">
    <property type="entry name" value="Winged helix-like DNA-binding domain superfamily/Winged helix DNA-binding domain"/>
    <property type="match status" value="1"/>
</dbReference>
<dbReference type="PANTHER" id="PTHR23155">
    <property type="entry name" value="DISEASE RESISTANCE PROTEIN RP"/>
    <property type="match status" value="1"/>
</dbReference>
<comment type="caution">
    <text evidence="6">The sequence shown here is derived from an EMBL/GenBank/DDBJ whole genome shotgun (WGS) entry which is preliminary data.</text>
</comment>
<dbReference type="InterPro" id="IPR058922">
    <property type="entry name" value="WHD_DRP"/>
</dbReference>
<accession>A0ABS8TBA9</accession>
<keyword evidence="4" id="KW-0067">ATP-binding</keyword>
<dbReference type="PANTHER" id="PTHR23155:SF1152">
    <property type="entry name" value="AAA+ ATPASE DOMAIN-CONTAINING PROTEIN"/>
    <property type="match status" value="1"/>
</dbReference>
<dbReference type="Proteomes" id="UP000823775">
    <property type="component" value="Unassembled WGS sequence"/>
</dbReference>
<name>A0ABS8TBA9_DATST</name>
<protein>
    <recommendedName>
        <fullName evidence="5">Disease resistance protein winged helix domain-containing protein</fullName>
    </recommendedName>
</protein>
<evidence type="ECO:0000256" key="1">
    <source>
        <dbReference type="ARBA" id="ARBA00004496"/>
    </source>
</evidence>
<reference evidence="6 7" key="1">
    <citation type="journal article" date="2021" name="BMC Genomics">
        <title>Datura genome reveals duplications of psychoactive alkaloid biosynthetic genes and high mutation rate following tissue culture.</title>
        <authorList>
            <person name="Rajewski A."/>
            <person name="Carter-House D."/>
            <person name="Stajich J."/>
            <person name="Litt A."/>
        </authorList>
    </citation>
    <scope>NUCLEOTIDE SEQUENCE [LARGE SCALE GENOMIC DNA]</scope>
    <source>
        <strain evidence="6">AR-01</strain>
    </source>
</reference>
<dbReference type="EMBL" id="JACEIK010001278">
    <property type="protein sequence ID" value="MCD7467874.1"/>
    <property type="molecule type" value="Genomic_DNA"/>
</dbReference>
<keyword evidence="2" id="KW-0963">Cytoplasm</keyword>
<organism evidence="6 7">
    <name type="scientific">Datura stramonium</name>
    <name type="common">Jimsonweed</name>
    <name type="synonym">Common thornapple</name>
    <dbReference type="NCBI Taxonomy" id="4076"/>
    <lineage>
        <taxon>Eukaryota</taxon>
        <taxon>Viridiplantae</taxon>
        <taxon>Streptophyta</taxon>
        <taxon>Embryophyta</taxon>
        <taxon>Tracheophyta</taxon>
        <taxon>Spermatophyta</taxon>
        <taxon>Magnoliopsida</taxon>
        <taxon>eudicotyledons</taxon>
        <taxon>Gunneridae</taxon>
        <taxon>Pentapetalae</taxon>
        <taxon>asterids</taxon>
        <taxon>lamiids</taxon>
        <taxon>Solanales</taxon>
        <taxon>Solanaceae</taxon>
        <taxon>Solanoideae</taxon>
        <taxon>Datureae</taxon>
        <taxon>Datura</taxon>
    </lineage>
</organism>
<evidence type="ECO:0000313" key="6">
    <source>
        <dbReference type="EMBL" id="MCD7467874.1"/>
    </source>
</evidence>
<evidence type="ECO:0000256" key="4">
    <source>
        <dbReference type="ARBA" id="ARBA00022840"/>
    </source>
</evidence>